<dbReference type="GO" id="GO:0005975">
    <property type="term" value="P:carbohydrate metabolic process"/>
    <property type="evidence" value="ECO:0007669"/>
    <property type="project" value="InterPro"/>
</dbReference>
<dbReference type="InterPro" id="IPR011613">
    <property type="entry name" value="GH15-like"/>
</dbReference>
<sequence length="638" mass="70139">MNTAPPDALARATPNPEHTTTIPSVDDGTTPIAEYAVLGDGQSCALVSRRGSVDWLCLPHFDSPASFAALLGTPEHGRWLLTVPDAHTVERRYVGDSFVLETTYTSASGVARIIDAMPVCDGRADLVRRVEVLSGTVTIEHEWIVRFGYGALVPWVHRVDGTGDTGGSPGIRAIAGPDSMLLRGDRLPVASDHRHRDVFSASAGEVISLSCTWSASWTPPPAHLSIADRITETVRWWEDWSGHCGYNGRYRDALVRSLLVLRLLTSSTTGGIVAAATTSLPEDFGGGRNWDYRFCWLRDAAMTLEALIESGYRTESASWQNWLLRAVAGSPEDLQIMYSVDGSRDLPERELDHLPGYAGSRPVRIGNGAVHQVQNDVLGEVMSALEMTREAGMPHDHDSWALQRVLVDDLITHWDTPDRGIWEVRGPERDFVHSRVMSWAALDRAVRAVEIHGHDGPVERWRAVKDTIRDQVLDRGWDPDLGTFVQYYGATHTDAALLQMAQVGFIDPTDERFVSTVRTIQQALSDDSGFVRRYSTTDSDDGLEGHEAPFLVCTFWLVDALARMGEIEEATTLMDTAVASANDVGLMAEQYDTHHERMAGNFPQAFSHLGLVRAVHSIDRAVRSRAASAASAAAQENR</sequence>
<dbReference type="OrthoDB" id="3902805at2"/>
<feature type="domain" description="Trehalase-like N-terminal" evidence="3">
    <location>
        <begin position="29"/>
        <end position="150"/>
    </location>
</feature>
<evidence type="ECO:0000313" key="5">
    <source>
        <dbReference type="Proteomes" id="UP000225548"/>
    </source>
</evidence>
<evidence type="ECO:0000259" key="3">
    <source>
        <dbReference type="Pfam" id="PF19291"/>
    </source>
</evidence>
<dbReference type="EMBL" id="PDJG01000001">
    <property type="protein sequence ID" value="PFG33273.1"/>
    <property type="molecule type" value="Genomic_DNA"/>
</dbReference>
<dbReference type="Gene3D" id="1.50.10.10">
    <property type="match status" value="1"/>
</dbReference>
<organism evidence="4 5">
    <name type="scientific">Sanguibacter antarcticus</name>
    <dbReference type="NCBI Taxonomy" id="372484"/>
    <lineage>
        <taxon>Bacteria</taxon>
        <taxon>Bacillati</taxon>
        <taxon>Actinomycetota</taxon>
        <taxon>Actinomycetes</taxon>
        <taxon>Micrococcales</taxon>
        <taxon>Sanguibacteraceae</taxon>
        <taxon>Sanguibacter</taxon>
    </lineage>
</organism>
<feature type="domain" description="GH15-like" evidence="2">
    <location>
        <begin position="248"/>
        <end position="615"/>
    </location>
</feature>
<gene>
    <name evidence="4" type="ORF">ATL42_1136</name>
</gene>
<dbReference type="PANTHER" id="PTHR31616">
    <property type="entry name" value="TREHALASE"/>
    <property type="match status" value="1"/>
</dbReference>
<accession>A0A2A9E371</accession>
<evidence type="ECO:0000313" key="4">
    <source>
        <dbReference type="EMBL" id="PFG33273.1"/>
    </source>
</evidence>
<comment type="caution">
    <text evidence="4">The sequence shown here is derived from an EMBL/GenBank/DDBJ whole genome shotgun (WGS) entry which is preliminary data.</text>
</comment>
<evidence type="ECO:0000259" key="2">
    <source>
        <dbReference type="Pfam" id="PF00723"/>
    </source>
</evidence>
<dbReference type="Proteomes" id="UP000225548">
    <property type="component" value="Unassembled WGS sequence"/>
</dbReference>
<dbReference type="Pfam" id="PF00723">
    <property type="entry name" value="Glyco_hydro_15"/>
    <property type="match status" value="1"/>
</dbReference>
<name>A0A2A9E371_9MICO</name>
<dbReference type="InterPro" id="IPR045582">
    <property type="entry name" value="Trehalase-like_N"/>
</dbReference>
<evidence type="ECO:0000256" key="1">
    <source>
        <dbReference type="SAM" id="MobiDB-lite"/>
    </source>
</evidence>
<keyword evidence="5" id="KW-1185">Reference proteome</keyword>
<dbReference type="RefSeq" id="WP_098454500.1">
    <property type="nucleotide sequence ID" value="NZ_PDJG01000001.1"/>
</dbReference>
<dbReference type="GO" id="GO:0004553">
    <property type="term" value="F:hydrolase activity, hydrolyzing O-glycosyl compounds"/>
    <property type="evidence" value="ECO:0007669"/>
    <property type="project" value="TreeGrafter"/>
</dbReference>
<protein>
    <submittedName>
        <fullName evidence="4">GH15 family glucan-1,4-alpha-glucosidase</fullName>
    </submittedName>
</protein>
<proteinExistence type="predicted"/>
<dbReference type="Pfam" id="PF19291">
    <property type="entry name" value="TREH_N"/>
    <property type="match status" value="1"/>
</dbReference>
<dbReference type="InterPro" id="IPR012341">
    <property type="entry name" value="6hp_glycosidase-like_sf"/>
</dbReference>
<dbReference type="SUPFAM" id="SSF48208">
    <property type="entry name" value="Six-hairpin glycosidases"/>
    <property type="match status" value="1"/>
</dbReference>
<reference evidence="4 5" key="1">
    <citation type="submission" date="2017-10" db="EMBL/GenBank/DDBJ databases">
        <title>Sequencing the genomes of 1000 actinobacteria strains.</title>
        <authorList>
            <person name="Klenk H.-P."/>
        </authorList>
    </citation>
    <scope>NUCLEOTIDE SEQUENCE [LARGE SCALE GENOMIC DNA]</scope>
    <source>
        <strain evidence="4 5">DSM 18966</strain>
    </source>
</reference>
<dbReference type="PANTHER" id="PTHR31616:SF0">
    <property type="entry name" value="GLUCAN 1,4-ALPHA-GLUCOSIDASE"/>
    <property type="match status" value="1"/>
</dbReference>
<dbReference type="InterPro" id="IPR008928">
    <property type="entry name" value="6-hairpin_glycosidase_sf"/>
</dbReference>
<feature type="region of interest" description="Disordered" evidence="1">
    <location>
        <begin position="1"/>
        <end position="27"/>
    </location>
</feature>
<dbReference type="AlphaFoldDB" id="A0A2A9E371"/>